<keyword evidence="1" id="KW-0808">Transferase</keyword>
<comment type="caution">
    <text evidence="4">The sequence shown here is derived from an EMBL/GenBank/DDBJ whole genome shotgun (WGS) entry which is preliminary data.</text>
</comment>
<dbReference type="Gene3D" id="3.90.550.10">
    <property type="entry name" value="Spore Coat Polysaccharide Biosynthesis Protein SpsA, Chain A"/>
    <property type="match status" value="1"/>
</dbReference>
<accession>A0ABX5LWU6</accession>
<dbReference type="GO" id="GO:0016779">
    <property type="term" value="F:nucleotidyltransferase activity"/>
    <property type="evidence" value="ECO:0007669"/>
    <property type="project" value="UniProtKB-KW"/>
</dbReference>
<reference evidence="4 5" key="1">
    <citation type="submission" date="2015-03" db="EMBL/GenBank/DDBJ databases">
        <authorList>
            <person name="Krishnan R."/>
            <person name="Midha S."/>
            <person name="Patil P.B."/>
            <person name="Rameshkumar N."/>
        </authorList>
    </citation>
    <scope>NUCLEOTIDE SEQUENCE [LARGE SCALE GENOMIC DNA]</scope>
    <source>
        <strain evidence="4 5">L1E11</strain>
    </source>
</reference>
<proteinExistence type="predicted"/>
<evidence type="ECO:0000256" key="2">
    <source>
        <dbReference type="ARBA" id="ARBA00022695"/>
    </source>
</evidence>
<dbReference type="PANTHER" id="PTHR43584:SF8">
    <property type="entry name" value="N-ACETYLMURAMATE ALPHA-1-PHOSPHATE URIDYLYLTRANSFERASE"/>
    <property type="match status" value="1"/>
</dbReference>
<keyword evidence="2 4" id="KW-0548">Nucleotidyltransferase</keyword>
<sequence>MKAMILAAGKGERMRPLTEQLPKPLLPIAGKPLIVHHLERLAAAGITEIVINHSWLGEQLVLALGDGSQFGVSISYSAEDEPLETGGGIYKALPLLGEEPFIVINGDVWIDCDFAKLKNALQDDDMAHLVLVPNPEHNPEGDFALFEGRIYADKELGETCTFAGVSVLHPVLFTYCFGESERFQLAPLLRLAMLENRISGELYQGDWTDVGTPERLAALEVRVRNTTGE</sequence>
<dbReference type="EMBL" id="LAPT01000092">
    <property type="protein sequence ID" value="PXF29943.1"/>
    <property type="molecule type" value="Genomic_DNA"/>
</dbReference>
<dbReference type="InterPro" id="IPR050065">
    <property type="entry name" value="GlmU-like"/>
</dbReference>
<dbReference type="InterPro" id="IPR005835">
    <property type="entry name" value="NTP_transferase_dom"/>
</dbReference>
<name>A0ABX5LWU6_9GAMM</name>
<evidence type="ECO:0000256" key="1">
    <source>
        <dbReference type="ARBA" id="ARBA00022679"/>
    </source>
</evidence>
<evidence type="ECO:0000313" key="4">
    <source>
        <dbReference type="EMBL" id="PXF29943.1"/>
    </source>
</evidence>
<dbReference type="CDD" id="cd06422">
    <property type="entry name" value="NTP_transferase_like_1"/>
    <property type="match status" value="1"/>
</dbReference>
<gene>
    <name evidence="4" type="ORF">WH50_18040</name>
</gene>
<evidence type="ECO:0000259" key="3">
    <source>
        <dbReference type="Pfam" id="PF00483"/>
    </source>
</evidence>
<keyword evidence="5" id="KW-1185">Reference proteome</keyword>
<feature type="domain" description="Nucleotidyl transferase" evidence="3">
    <location>
        <begin position="2"/>
        <end position="139"/>
    </location>
</feature>
<dbReference type="NCBIfam" id="NF045761">
    <property type="entry name" value="NAMPUrTaseMurU"/>
    <property type="match status" value="1"/>
</dbReference>
<dbReference type="Proteomes" id="UP000248090">
    <property type="component" value="Unassembled WGS sequence"/>
</dbReference>
<dbReference type="InterPro" id="IPR054790">
    <property type="entry name" value="MurU"/>
</dbReference>
<organism evidence="4 5">
    <name type="scientific">Pokkaliibacter plantistimulans</name>
    <dbReference type="NCBI Taxonomy" id="1635171"/>
    <lineage>
        <taxon>Bacteria</taxon>
        <taxon>Pseudomonadati</taxon>
        <taxon>Pseudomonadota</taxon>
        <taxon>Gammaproteobacteria</taxon>
        <taxon>Oceanospirillales</taxon>
        <taxon>Balneatrichaceae</taxon>
        <taxon>Pokkaliibacter</taxon>
    </lineage>
</organism>
<dbReference type="SUPFAM" id="SSF53448">
    <property type="entry name" value="Nucleotide-diphospho-sugar transferases"/>
    <property type="match status" value="1"/>
</dbReference>
<dbReference type="PANTHER" id="PTHR43584">
    <property type="entry name" value="NUCLEOTIDYL TRANSFERASE"/>
    <property type="match status" value="1"/>
</dbReference>
<evidence type="ECO:0000313" key="5">
    <source>
        <dbReference type="Proteomes" id="UP000248090"/>
    </source>
</evidence>
<protein>
    <submittedName>
        <fullName evidence="4">Mannose-1-phosphate guanylyltransferase</fullName>
    </submittedName>
</protein>
<dbReference type="RefSeq" id="WP_110188742.1">
    <property type="nucleotide sequence ID" value="NZ_CP177354.1"/>
</dbReference>
<dbReference type="InterPro" id="IPR029044">
    <property type="entry name" value="Nucleotide-diphossugar_trans"/>
</dbReference>
<dbReference type="Pfam" id="PF00483">
    <property type="entry name" value="NTP_transferase"/>
    <property type="match status" value="1"/>
</dbReference>